<protein>
    <submittedName>
        <fullName evidence="3">FAD-dependent monooxygenase</fullName>
    </submittedName>
</protein>
<proteinExistence type="predicted"/>
<name>A0ABY5NNC5_9MICO</name>
<dbReference type="InterPro" id="IPR036188">
    <property type="entry name" value="FAD/NAD-bd_sf"/>
</dbReference>
<dbReference type="GO" id="GO:0004497">
    <property type="term" value="F:monooxygenase activity"/>
    <property type="evidence" value="ECO:0007669"/>
    <property type="project" value="UniProtKB-KW"/>
</dbReference>
<evidence type="ECO:0000256" key="1">
    <source>
        <dbReference type="ARBA" id="ARBA00023002"/>
    </source>
</evidence>
<dbReference type="Proteomes" id="UP001054811">
    <property type="component" value="Chromosome"/>
</dbReference>
<dbReference type="SUPFAM" id="SSF51905">
    <property type="entry name" value="FAD/NAD(P)-binding domain"/>
    <property type="match status" value="1"/>
</dbReference>
<dbReference type="Gene3D" id="3.50.50.60">
    <property type="entry name" value="FAD/NAD(P)-binding domain"/>
    <property type="match status" value="1"/>
</dbReference>
<evidence type="ECO:0000313" key="3">
    <source>
        <dbReference type="EMBL" id="UUT36551.1"/>
    </source>
</evidence>
<sequence length="222" mass="22977">MADVPGPSVESAEVAAVTLDAAGVLESFPLPGGGRRLVAWDAASDRGSAPLDDTDAAAVDRLRRAVADRTGDDALAARIERVTGFGIRRAVAHRLRLGRVFVVGDAAHEVSPIGGQGMNLGLLDVATLAPLIARWLPQVESSDELARWERQRLASARTAVRLAAANTALGRPRSALAHRVVTGALAGALSGPFGPMLARAYAMGLDRDGRIGSGRTAHGLTG</sequence>
<gene>
    <name evidence="3" type="ORF">L2X98_23370</name>
</gene>
<dbReference type="PRINTS" id="PR00420">
    <property type="entry name" value="RNGMNOXGNASE"/>
</dbReference>
<reference evidence="3" key="1">
    <citation type="submission" date="2022-01" db="EMBL/GenBank/DDBJ databases">
        <title>Microbacterium eymi and Microbacterium rhizovicinus sp. nov., isolated from the rhizospheric soil of Elymus tsukushiensis, a plant native to the Dokdo Islands, Republic of Korea.</title>
        <authorList>
            <person name="Hwang Y.J."/>
        </authorList>
    </citation>
    <scope>NUCLEOTIDE SEQUENCE</scope>
    <source>
        <strain evidence="3">KUDC0405</strain>
    </source>
</reference>
<organism evidence="3 4">
    <name type="scientific">Microbacterium elymi</name>
    <dbReference type="NCBI Taxonomy" id="2909587"/>
    <lineage>
        <taxon>Bacteria</taxon>
        <taxon>Bacillati</taxon>
        <taxon>Actinomycetota</taxon>
        <taxon>Actinomycetes</taxon>
        <taxon>Micrococcales</taxon>
        <taxon>Microbacteriaceae</taxon>
        <taxon>Microbacterium</taxon>
    </lineage>
</organism>
<accession>A0ABY5NNC5</accession>
<dbReference type="Gene3D" id="3.30.70.2450">
    <property type="match status" value="1"/>
</dbReference>
<dbReference type="InterPro" id="IPR050631">
    <property type="entry name" value="PheA/TfdB_FAD_monoxygenase"/>
</dbReference>
<dbReference type="PANTHER" id="PTHR43476:SF3">
    <property type="entry name" value="FAD-BINDING MONOOXYGENASE"/>
    <property type="match status" value="1"/>
</dbReference>
<feature type="domain" description="FAD-binding" evidence="2">
    <location>
        <begin position="35"/>
        <end position="162"/>
    </location>
</feature>
<keyword evidence="1" id="KW-0560">Oxidoreductase</keyword>
<dbReference type="InterPro" id="IPR002938">
    <property type="entry name" value="FAD-bd"/>
</dbReference>
<dbReference type="EMBL" id="CP091139">
    <property type="protein sequence ID" value="UUT36551.1"/>
    <property type="molecule type" value="Genomic_DNA"/>
</dbReference>
<dbReference type="Pfam" id="PF01494">
    <property type="entry name" value="FAD_binding_3"/>
    <property type="match status" value="1"/>
</dbReference>
<dbReference type="PANTHER" id="PTHR43476">
    <property type="entry name" value="3-(3-HYDROXY-PHENYL)PROPIONATE/3-HYDROXYCINNAMIC ACID HYDROXYLASE"/>
    <property type="match status" value="1"/>
</dbReference>
<keyword evidence="3" id="KW-0503">Monooxygenase</keyword>
<evidence type="ECO:0000313" key="4">
    <source>
        <dbReference type="Proteomes" id="UP001054811"/>
    </source>
</evidence>
<keyword evidence="4" id="KW-1185">Reference proteome</keyword>
<evidence type="ECO:0000259" key="2">
    <source>
        <dbReference type="Pfam" id="PF01494"/>
    </source>
</evidence>